<keyword evidence="2" id="KW-0690">Ribosome biogenesis</keyword>
<evidence type="ECO:0000256" key="7">
    <source>
        <dbReference type="ARBA" id="ARBA00022730"/>
    </source>
</evidence>
<dbReference type="SUPFAM" id="SSF75217">
    <property type="entry name" value="alpha/beta knot"/>
    <property type="match status" value="1"/>
</dbReference>
<proteinExistence type="inferred from homology"/>
<name>A0A9Q9C8E9_ENCHE</name>
<keyword evidence="5" id="KW-0808">Transferase</keyword>
<evidence type="ECO:0000256" key="6">
    <source>
        <dbReference type="ARBA" id="ARBA00022691"/>
    </source>
</evidence>
<dbReference type="Pfam" id="PF03587">
    <property type="entry name" value="EMG1"/>
    <property type="match status" value="1"/>
</dbReference>
<dbReference type="InterPro" id="IPR029028">
    <property type="entry name" value="Alpha/beta_knot_MTases"/>
</dbReference>
<comment type="similarity">
    <text evidence="1">Belongs to the class IV-like SAM-binding methyltransferase superfamily. RNA methyltransferase NEP1 family.</text>
</comment>
<keyword evidence="6" id="KW-0949">S-adenosyl-L-methionine</keyword>
<evidence type="ECO:0000256" key="3">
    <source>
        <dbReference type="ARBA" id="ARBA00022552"/>
    </source>
</evidence>
<evidence type="ECO:0000313" key="9">
    <source>
        <dbReference type="EMBL" id="UTX42347.1"/>
    </source>
</evidence>
<keyword evidence="3" id="KW-0698">rRNA processing</keyword>
<evidence type="ECO:0000256" key="2">
    <source>
        <dbReference type="ARBA" id="ARBA00022517"/>
    </source>
</evidence>
<organism evidence="9 10">
    <name type="scientific">Encephalitozoon hellem</name>
    <name type="common">Microsporidian parasite</name>
    <dbReference type="NCBI Taxonomy" id="27973"/>
    <lineage>
        <taxon>Eukaryota</taxon>
        <taxon>Fungi</taxon>
        <taxon>Fungi incertae sedis</taxon>
        <taxon>Microsporidia</taxon>
        <taxon>Unikaryonidae</taxon>
        <taxon>Encephalitozoon</taxon>
    </lineage>
</organism>
<dbReference type="Proteomes" id="UP001059546">
    <property type="component" value="Chromosome I"/>
</dbReference>
<keyword evidence="4 9" id="KW-0489">Methyltransferase</keyword>
<dbReference type="GO" id="GO:0032040">
    <property type="term" value="C:small-subunit processome"/>
    <property type="evidence" value="ECO:0007669"/>
    <property type="project" value="TreeGrafter"/>
</dbReference>
<sequence>MSGALTVVLKGARVTCENHECDAEFNRFHRTLRLLMDSPLNKSKKMHVYVHTTRNVLVEINYLLEVPEDPIELSDVMSYLLRRLVIKSSDGTVLAKVIKNPIESHLPPNTTKVILSSKGCKMSSKDLEPYMERGLAFFVGLREGEKKEAEISMKLSNFKLSPESCCVKLTNMFEEMLGIF</sequence>
<dbReference type="EMBL" id="CP075147">
    <property type="protein sequence ID" value="UTX42347.1"/>
    <property type="molecule type" value="Genomic_DNA"/>
</dbReference>
<evidence type="ECO:0000256" key="1">
    <source>
        <dbReference type="ARBA" id="ARBA00008115"/>
    </source>
</evidence>
<evidence type="ECO:0000256" key="4">
    <source>
        <dbReference type="ARBA" id="ARBA00022603"/>
    </source>
</evidence>
<protein>
    <submittedName>
        <fullName evidence="9">Ribosomal RNA small subunit methyltransferase NEP1</fullName>
    </submittedName>
</protein>
<dbReference type="PANTHER" id="PTHR12636:SF5">
    <property type="entry name" value="RIBOSOMAL RNA SMALL SUBUNIT METHYLTRANSFERASE NEP1"/>
    <property type="match status" value="1"/>
</dbReference>
<evidence type="ECO:0000313" key="10">
    <source>
        <dbReference type="Proteomes" id="UP001059546"/>
    </source>
</evidence>
<gene>
    <name evidence="9" type="ORF">GPU96_01g00490</name>
</gene>
<dbReference type="GO" id="GO:0019843">
    <property type="term" value="F:rRNA binding"/>
    <property type="evidence" value="ECO:0007669"/>
    <property type="project" value="UniProtKB-KW"/>
</dbReference>
<dbReference type="InterPro" id="IPR005304">
    <property type="entry name" value="Rbsml_bgen_MeTrfase_EMG1/NEP1"/>
</dbReference>
<keyword evidence="8" id="KW-0694">RNA-binding</keyword>
<evidence type="ECO:0000256" key="8">
    <source>
        <dbReference type="ARBA" id="ARBA00022884"/>
    </source>
</evidence>
<dbReference type="PANTHER" id="PTHR12636">
    <property type="entry name" value="NEP1/MRA1"/>
    <property type="match status" value="1"/>
</dbReference>
<dbReference type="GO" id="GO:0070475">
    <property type="term" value="P:rRNA base methylation"/>
    <property type="evidence" value="ECO:0007669"/>
    <property type="project" value="InterPro"/>
</dbReference>
<reference evidence="9" key="1">
    <citation type="submission" date="2021-05" db="EMBL/GenBank/DDBJ databases">
        <title>Encephalitozoon hellem ATCC 50604 Complete Genome.</title>
        <authorList>
            <person name="Mascarenhas dos Santos A.C."/>
            <person name="Julian A.T."/>
            <person name="Pombert J.-F."/>
        </authorList>
    </citation>
    <scope>NUCLEOTIDE SEQUENCE</scope>
    <source>
        <strain evidence="9">ATCC 50604</strain>
    </source>
</reference>
<dbReference type="GO" id="GO:0070037">
    <property type="term" value="F:rRNA (pseudouridine) methyltransferase activity"/>
    <property type="evidence" value="ECO:0007669"/>
    <property type="project" value="InterPro"/>
</dbReference>
<dbReference type="AlphaFoldDB" id="A0A9Q9C8E9"/>
<evidence type="ECO:0000256" key="5">
    <source>
        <dbReference type="ARBA" id="ARBA00022679"/>
    </source>
</evidence>
<dbReference type="InterPro" id="IPR029026">
    <property type="entry name" value="tRNA_m1G_MTases_N"/>
</dbReference>
<dbReference type="Gene3D" id="3.40.1280.10">
    <property type="match status" value="1"/>
</dbReference>
<accession>A0A9Q9C8E9</accession>
<keyword evidence="7" id="KW-0699">rRNA-binding</keyword>